<evidence type="ECO:0000313" key="6">
    <source>
        <dbReference type="Proteomes" id="UP001147700"/>
    </source>
</evidence>
<dbReference type="Gene3D" id="2.115.10.20">
    <property type="entry name" value="Glycosyl hydrolase domain, family 43"/>
    <property type="match status" value="1"/>
</dbReference>
<dbReference type="SUPFAM" id="SSF75005">
    <property type="entry name" value="Arabinanase/levansucrase/invertase"/>
    <property type="match status" value="1"/>
</dbReference>
<dbReference type="Proteomes" id="UP001147700">
    <property type="component" value="Unassembled WGS sequence"/>
</dbReference>
<dbReference type="PANTHER" id="PTHR42812">
    <property type="entry name" value="BETA-XYLOSIDASE"/>
    <property type="match status" value="1"/>
</dbReference>
<keyword evidence="6" id="KW-1185">Reference proteome</keyword>
<sequence length="493" mass="54247">MPDAGRTFVNPVITDDRGADHGDPFVIRHLGEYFLYHTTDDGDLGVSVWRSGDLVDWEFEGHALEPQPGTWAETDLWAPEVRYHAGTFYMYVAGTRIRPDGHGVESARRQGVARADNPLGPFVLDDAPLVTDVWSIDGHPFQDEDGSLWLFYNIRTGATRFGDQPGSGNVVDRLVGPAELEGNPTPVAFPSQRWEGSAAGDAYWNEGSWVLKRRGRYHQLYSGSHYRDATYGIGLTSARTLRGPWVKDPDPILRSGERITGPGHHSVILAPDGVTTYAVYHGYDRGQPGRKVHLDRVHWCGDRPVIGSGAAVGHPTEDPQPVPPGPVHDAAVPFWHADLFVQGPRLSIGELTLDLDPSPRPWRVRISQGWLGMRVWVDGRLRLQTRGLHTPDLACDGELLECRVTSHVEDEAVRWLTPGEEFAWPWGGTGPFELSLAVRGSARVVAGDASTEITSPVERFALVRLNVPRGADEVVVTGLDRGAEVTDMVVTAR</sequence>
<proteinExistence type="inferred from homology"/>
<dbReference type="InterPro" id="IPR006710">
    <property type="entry name" value="Glyco_hydro_43"/>
</dbReference>
<evidence type="ECO:0000256" key="4">
    <source>
        <dbReference type="RuleBase" id="RU361187"/>
    </source>
</evidence>
<gene>
    <name evidence="5" type="ORF">OJ962_07255</name>
</gene>
<accession>A0ABT4RFI5</accession>
<dbReference type="InterPro" id="IPR023296">
    <property type="entry name" value="Glyco_hydro_beta-prop_sf"/>
</dbReference>
<keyword evidence="2 4" id="KW-0378">Hydrolase</keyword>
<comment type="similarity">
    <text evidence="1 4">Belongs to the glycosyl hydrolase 43 family.</text>
</comment>
<comment type="caution">
    <text evidence="5">The sequence shown here is derived from an EMBL/GenBank/DDBJ whole genome shotgun (WGS) entry which is preliminary data.</text>
</comment>
<dbReference type="PANTHER" id="PTHR42812:SF5">
    <property type="entry name" value="ENDO-ARABINASE"/>
    <property type="match status" value="1"/>
</dbReference>
<evidence type="ECO:0000256" key="3">
    <source>
        <dbReference type="ARBA" id="ARBA00023295"/>
    </source>
</evidence>
<organism evidence="5 6">
    <name type="scientific">Solirubrobacter deserti</name>
    <dbReference type="NCBI Taxonomy" id="2282478"/>
    <lineage>
        <taxon>Bacteria</taxon>
        <taxon>Bacillati</taxon>
        <taxon>Actinomycetota</taxon>
        <taxon>Thermoleophilia</taxon>
        <taxon>Solirubrobacterales</taxon>
        <taxon>Solirubrobacteraceae</taxon>
        <taxon>Solirubrobacter</taxon>
    </lineage>
</organism>
<evidence type="ECO:0000256" key="2">
    <source>
        <dbReference type="ARBA" id="ARBA00022801"/>
    </source>
</evidence>
<dbReference type="InterPro" id="IPR051795">
    <property type="entry name" value="Glycosyl_Hydrlase_43"/>
</dbReference>
<evidence type="ECO:0000256" key="1">
    <source>
        <dbReference type="ARBA" id="ARBA00009865"/>
    </source>
</evidence>
<dbReference type="Pfam" id="PF04616">
    <property type="entry name" value="Glyco_hydro_43"/>
    <property type="match status" value="1"/>
</dbReference>
<dbReference type="EMBL" id="JAPCID010000008">
    <property type="protein sequence ID" value="MDA0137285.1"/>
    <property type="molecule type" value="Genomic_DNA"/>
</dbReference>
<dbReference type="CDD" id="cd08991">
    <property type="entry name" value="GH43_HoAraf43-like"/>
    <property type="match status" value="1"/>
</dbReference>
<reference evidence="5" key="1">
    <citation type="submission" date="2022-10" db="EMBL/GenBank/DDBJ databases">
        <title>The WGS of Solirubrobacter sp. CPCC 204708.</title>
        <authorList>
            <person name="Jiang Z."/>
        </authorList>
    </citation>
    <scope>NUCLEOTIDE SEQUENCE</scope>
    <source>
        <strain evidence="5">CPCC 204708</strain>
    </source>
</reference>
<keyword evidence="3 4" id="KW-0326">Glycosidase</keyword>
<dbReference type="GO" id="GO:0016787">
    <property type="term" value="F:hydrolase activity"/>
    <property type="evidence" value="ECO:0007669"/>
    <property type="project" value="UniProtKB-KW"/>
</dbReference>
<dbReference type="RefSeq" id="WP_202957055.1">
    <property type="nucleotide sequence ID" value="NZ_JAPCID010000008.1"/>
</dbReference>
<evidence type="ECO:0000313" key="5">
    <source>
        <dbReference type="EMBL" id="MDA0137285.1"/>
    </source>
</evidence>
<name>A0ABT4RFI5_9ACTN</name>
<protein>
    <submittedName>
        <fullName evidence="5">Glycoside hydrolase family 43 protein</fullName>
    </submittedName>
</protein>